<proteinExistence type="predicted"/>
<evidence type="ECO:0000313" key="2">
    <source>
        <dbReference type="Proteomes" id="UP000240010"/>
    </source>
</evidence>
<reference evidence="1 2" key="1">
    <citation type="submission" date="2018-02" db="EMBL/GenBank/DDBJ databases">
        <title>Subsurface microbial communities from deep shales in Ohio and West Virginia, USA.</title>
        <authorList>
            <person name="Wrighton K."/>
        </authorList>
    </citation>
    <scope>NUCLEOTIDE SEQUENCE [LARGE SCALE GENOMIC DNA]</scope>
    <source>
        <strain evidence="1 2">OWC-DMM</strain>
    </source>
</reference>
<sequence length="33" mass="3730">MQEPLSNAFTGDQVKIKHDKVSEKALLFSFFSS</sequence>
<accession>A0A2S6HA43</accession>
<dbReference type="Proteomes" id="UP000240010">
    <property type="component" value="Unassembled WGS sequence"/>
</dbReference>
<gene>
    <name evidence="1" type="ORF">B0F87_11095</name>
</gene>
<dbReference type="EMBL" id="PTIZ01000010">
    <property type="protein sequence ID" value="PPK74300.1"/>
    <property type="molecule type" value="Genomic_DNA"/>
</dbReference>
<organism evidence="1 2">
    <name type="scientific">Methylobacter tundripaludum</name>
    <dbReference type="NCBI Taxonomy" id="173365"/>
    <lineage>
        <taxon>Bacteria</taxon>
        <taxon>Pseudomonadati</taxon>
        <taxon>Pseudomonadota</taxon>
        <taxon>Gammaproteobacteria</taxon>
        <taxon>Methylococcales</taxon>
        <taxon>Methylococcaceae</taxon>
        <taxon>Methylobacter</taxon>
    </lineage>
</organism>
<name>A0A2S6HA43_9GAMM</name>
<evidence type="ECO:0000313" key="1">
    <source>
        <dbReference type="EMBL" id="PPK74300.1"/>
    </source>
</evidence>
<protein>
    <submittedName>
        <fullName evidence="1">Uncharacterized protein</fullName>
    </submittedName>
</protein>
<comment type="caution">
    <text evidence="1">The sequence shown here is derived from an EMBL/GenBank/DDBJ whole genome shotgun (WGS) entry which is preliminary data.</text>
</comment>
<dbReference type="AlphaFoldDB" id="A0A2S6HA43"/>